<reference evidence="4" key="1">
    <citation type="submission" date="2013-09" db="EMBL/GenBank/DDBJ databases">
        <title>Corchorus olitorius genome sequencing.</title>
        <authorList>
            <person name="Alam M."/>
            <person name="Haque M.S."/>
            <person name="Islam M.S."/>
            <person name="Emdad E.M."/>
            <person name="Islam M.M."/>
            <person name="Ahmed B."/>
            <person name="Halim A."/>
            <person name="Hossen Q.M.M."/>
            <person name="Hossain M.Z."/>
            <person name="Ahmed R."/>
            <person name="Khan M.M."/>
            <person name="Islam R."/>
            <person name="Rashid M.M."/>
            <person name="Khan S.A."/>
            <person name="Rahman M.S."/>
            <person name="Alam M."/>
            <person name="Yahiya A.S."/>
            <person name="Khan M.S."/>
            <person name="Azam M.S."/>
            <person name="Haque T."/>
            <person name="Lashkar M.Z.H."/>
            <person name="Akhand A.I."/>
            <person name="Morshed G."/>
            <person name="Roy S."/>
            <person name="Uddin K.S."/>
            <person name="Rabeya T."/>
            <person name="Hossain A.S."/>
            <person name="Chowdhury A."/>
            <person name="Snigdha A.R."/>
            <person name="Mortoza M.S."/>
            <person name="Matin S.A."/>
            <person name="Hoque S.M.E."/>
            <person name="Islam M.K."/>
            <person name="Roy D.K."/>
            <person name="Haider R."/>
            <person name="Moosa M.M."/>
            <person name="Elias S.M."/>
            <person name="Hasan A.M."/>
            <person name="Jahan S."/>
            <person name="Shafiuddin M."/>
            <person name="Mahmood N."/>
            <person name="Shommy N.S."/>
        </authorList>
    </citation>
    <scope>NUCLEOTIDE SEQUENCE [LARGE SCALE GENOMIC DNA]</scope>
    <source>
        <strain evidence="4">cv. O-4</strain>
    </source>
</reference>
<feature type="domain" description="Transglycosylase SLT" evidence="2">
    <location>
        <begin position="1"/>
        <end position="37"/>
    </location>
</feature>
<evidence type="ECO:0000313" key="3">
    <source>
        <dbReference type="EMBL" id="OMP13493.1"/>
    </source>
</evidence>
<dbReference type="OrthoDB" id="10666501at2759"/>
<dbReference type="InterPro" id="IPR023346">
    <property type="entry name" value="Lysozyme-like_dom_sf"/>
</dbReference>
<dbReference type="InterPro" id="IPR008258">
    <property type="entry name" value="Transglycosylase_SLT_dom_1"/>
</dbReference>
<dbReference type="Gene3D" id="1.10.530.10">
    <property type="match status" value="1"/>
</dbReference>
<evidence type="ECO:0000256" key="1">
    <source>
        <dbReference type="SAM" id="MobiDB-lite"/>
    </source>
</evidence>
<dbReference type="AlphaFoldDB" id="A0A1R3L2A2"/>
<dbReference type="Pfam" id="PF01464">
    <property type="entry name" value="SLT"/>
    <property type="match status" value="1"/>
</dbReference>
<gene>
    <name evidence="3" type="ORF">COLO4_01567</name>
</gene>
<dbReference type="Proteomes" id="UP000187203">
    <property type="component" value="Unassembled WGS sequence"/>
</dbReference>
<evidence type="ECO:0000313" key="4">
    <source>
        <dbReference type="Proteomes" id="UP000187203"/>
    </source>
</evidence>
<dbReference type="SUPFAM" id="SSF53955">
    <property type="entry name" value="Lysozyme-like"/>
    <property type="match status" value="1"/>
</dbReference>
<dbReference type="EMBL" id="AWUE01004112">
    <property type="protein sequence ID" value="OMP13493.1"/>
    <property type="molecule type" value="Genomic_DNA"/>
</dbReference>
<accession>A0A1R3L2A2</accession>
<sequence>MWAESRLNPQAKNPKSTATGLIQFLEATARSIGTTTSALYKMNHVQQLPYVKAYLQQVIKSRGVPKDAYQLYFLVHFPSAFGKSDNTVLYRAGSDAYSGNPLDYNKDSVVTVAEAISCTSQIHGNHSKNGLRILSNIPFKELSPRRLFRSFKQIYVYWKNKKMKSSSTKKSRKENNSMKNQQTTKPMNNTEELRQEILELKMILEQQAQQNQNPQKPADKNALQKFFQVALQNPKTTVAGLGVLVLQLVKVFMPEMAEKVEMTSKLLEGYIGVQALDASPKTKVEVNHDEMLG</sequence>
<feature type="region of interest" description="Disordered" evidence="1">
    <location>
        <begin position="166"/>
        <end position="190"/>
    </location>
</feature>
<keyword evidence="4" id="KW-1185">Reference proteome</keyword>
<feature type="compositionally biased region" description="Polar residues" evidence="1">
    <location>
        <begin position="178"/>
        <end position="190"/>
    </location>
</feature>
<evidence type="ECO:0000259" key="2">
    <source>
        <dbReference type="Pfam" id="PF01464"/>
    </source>
</evidence>
<organism evidence="3 4">
    <name type="scientific">Corchorus olitorius</name>
    <dbReference type="NCBI Taxonomy" id="93759"/>
    <lineage>
        <taxon>Eukaryota</taxon>
        <taxon>Viridiplantae</taxon>
        <taxon>Streptophyta</taxon>
        <taxon>Embryophyta</taxon>
        <taxon>Tracheophyta</taxon>
        <taxon>Spermatophyta</taxon>
        <taxon>Magnoliopsida</taxon>
        <taxon>eudicotyledons</taxon>
        <taxon>Gunneridae</taxon>
        <taxon>Pentapetalae</taxon>
        <taxon>rosids</taxon>
        <taxon>malvids</taxon>
        <taxon>Malvales</taxon>
        <taxon>Malvaceae</taxon>
        <taxon>Grewioideae</taxon>
        <taxon>Apeibeae</taxon>
        <taxon>Corchorus</taxon>
    </lineage>
</organism>
<proteinExistence type="predicted"/>
<comment type="caution">
    <text evidence="3">The sequence shown here is derived from an EMBL/GenBank/DDBJ whole genome shotgun (WGS) entry which is preliminary data.</text>
</comment>
<name>A0A1R3L2A2_9ROSI</name>
<protein>
    <submittedName>
        <fullName evidence="3">Lytic transglycosylase-like, catalytic</fullName>
    </submittedName>
</protein>